<feature type="domain" description="Dienelactone hydrolase" evidence="1">
    <location>
        <begin position="37"/>
        <end position="202"/>
    </location>
</feature>
<reference evidence="2 3" key="1">
    <citation type="submission" date="2019-07" db="EMBL/GenBank/DDBJ databases">
        <authorList>
            <person name="Kim J."/>
        </authorList>
    </citation>
    <scope>NUCLEOTIDE SEQUENCE [LARGE SCALE GENOMIC DNA]</scope>
    <source>
        <strain evidence="2 3">JC52</strain>
    </source>
</reference>
<sequence length="294" mass="32536">MKQAEHLRVEAFEQPLGGDLMLRGKVAIYSHGEEAVANPKPVVILVHGFKSFQDWGFNPYVAEELARSGYYAVQLQLSCNGVHKTDFDELDKFAQNTYSREQEDLAVLLRLLLERKLPLSDSADSSRIALLGHSRGGGNSIIFAAEHPQIKAVVTWNGIAAVNLFDAAFREEAMNNGVAYVQNARTKQQMPIGRTFFEDLDRNVERFDIVAKLAELSVPVLCIQGDEDTERLRAGFQKLHEAAPHQTFVTIHGGTHTFGAVHPFTSTTPQLEEALQATRRFLEAAIGTEGSSSD</sequence>
<keyword evidence="2" id="KW-0378">Hydrolase</keyword>
<dbReference type="EMBL" id="VNJI01000001">
    <property type="protein sequence ID" value="TVY11856.1"/>
    <property type="molecule type" value="Genomic_DNA"/>
</dbReference>
<gene>
    <name evidence="2" type="ORF">FPZ49_00755</name>
</gene>
<dbReference type="Gene3D" id="3.40.50.1820">
    <property type="entry name" value="alpha/beta hydrolase"/>
    <property type="match status" value="1"/>
</dbReference>
<dbReference type="Proteomes" id="UP000317036">
    <property type="component" value="Unassembled WGS sequence"/>
</dbReference>
<dbReference type="PANTHER" id="PTHR22946">
    <property type="entry name" value="DIENELACTONE HYDROLASE DOMAIN-CONTAINING PROTEIN-RELATED"/>
    <property type="match status" value="1"/>
</dbReference>
<dbReference type="AlphaFoldDB" id="A0A559KIB0"/>
<protein>
    <submittedName>
        <fullName evidence="2">Alpha/beta hydrolase</fullName>
    </submittedName>
</protein>
<comment type="caution">
    <text evidence="2">The sequence shown here is derived from an EMBL/GenBank/DDBJ whole genome shotgun (WGS) entry which is preliminary data.</text>
</comment>
<evidence type="ECO:0000313" key="3">
    <source>
        <dbReference type="Proteomes" id="UP000317036"/>
    </source>
</evidence>
<evidence type="ECO:0000313" key="2">
    <source>
        <dbReference type="EMBL" id="TVY11856.1"/>
    </source>
</evidence>
<dbReference type="OrthoDB" id="9808543at2"/>
<accession>A0A559KIB0</accession>
<evidence type="ECO:0000259" key="1">
    <source>
        <dbReference type="Pfam" id="PF01738"/>
    </source>
</evidence>
<name>A0A559KIB0_9BACL</name>
<proteinExistence type="predicted"/>
<keyword evidence="3" id="KW-1185">Reference proteome</keyword>
<organism evidence="2 3">
    <name type="scientific">Paenibacillus cremeus</name>
    <dbReference type="NCBI Taxonomy" id="2163881"/>
    <lineage>
        <taxon>Bacteria</taxon>
        <taxon>Bacillati</taxon>
        <taxon>Bacillota</taxon>
        <taxon>Bacilli</taxon>
        <taxon>Bacillales</taxon>
        <taxon>Paenibacillaceae</taxon>
        <taxon>Paenibacillus</taxon>
    </lineage>
</organism>
<dbReference type="InterPro" id="IPR029058">
    <property type="entry name" value="AB_hydrolase_fold"/>
</dbReference>
<dbReference type="SUPFAM" id="SSF53474">
    <property type="entry name" value="alpha/beta-Hydrolases"/>
    <property type="match status" value="1"/>
</dbReference>
<dbReference type="InterPro" id="IPR002925">
    <property type="entry name" value="Dienelactn_hydro"/>
</dbReference>
<dbReference type="RefSeq" id="WP_144842437.1">
    <property type="nucleotide sequence ID" value="NZ_VNJI01000001.1"/>
</dbReference>
<dbReference type="GO" id="GO:0016787">
    <property type="term" value="F:hydrolase activity"/>
    <property type="evidence" value="ECO:0007669"/>
    <property type="project" value="UniProtKB-KW"/>
</dbReference>
<dbReference type="Pfam" id="PF01738">
    <property type="entry name" value="DLH"/>
    <property type="match status" value="1"/>
</dbReference>
<dbReference type="InterPro" id="IPR050261">
    <property type="entry name" value="FrsA_esterase"/>
</dbReference>